<feature type="region of interest" description="Disordered" evidence="1">
    <location>
        <begin position="30"/>
        <end position="55"/>
    </location>
</feature>
<protein>
    <recommendedName>
        <fullName evidence="4">TetR family transcriptional regulator</fullName>
    </recommendedName>
</protein>
<sequence length="218" mass="23831">MAIPYPDPHKRAQETRRRVLAMSVFMQRHQAAEDESGTPADAASPSGAGGYPQLHGTTPARAVETFLVLLQDRLPVWLRTLEELMHRTGKGRVNDNLLPVAREGIDYYAEVQAAAMPAFISPSITVRFREALRETELGPASEIAPLARYLAAERSLGRIAPDVTPEASARLLLAGCFRHAYYEMFIGAGACLSRDDGALEIVRELRLEAVAPRAPALS</sequence>
<evidence type="ECO:0008006" key="4">
    <source>
        <dbReference type="Google" id="ProtNLM"/>
    </source>
</evidence>
<comment type="caution">
    <text evidence="2">The sequence shown here is derived from an EMBL/GenBank/DDBJ whole genome shotgun (WGS) entry which is preliminary data.</text>
</comment>
<dbReference type="RefSeq" id="WP_189167179.1">
    <property type="nucleotide sequence ID" value="NZ_BMNT01000053.1"/>
</dbReference>
<proteinExistence type="predicted"/>
<reference evidence="2" key="1">
    <citation type="journal article" date="2014" name="Int. J. Syst. Evol. Microbiol.">
        <title>Complete genome sequence of Corynebacterium casei LMG S-19264T (=DSM 44701T), isolated from a smear-ripened cheese.</title>
        <authorList>
            <consortium name="US DOE Joint Genome Institute (JGI-PGF)"/>
            <person name="Walter F."/>
            <person name="Albersmeier A."/>
            <person name="Kalinowski J."/>
            <person name="Ruckert C."/>
        </authorList>
    </citation>
    <scope>NUCLEOTIDE SEQUENCE</scope>
    <source>
        <strain evidence="2">JCM 13064</strain>
    </source>
</reference>
<dbReference type="Gene3D" id="1.10.357.10">
    <property type="entry name" value="Tetracycline Repressor, domain 2"/>
    <property type="match status" value="1"/>
</dbReference>
<feature type="compositionally biased region" description="Low complexity" evidence="1">
    <location>
        <begin position="37"/>
        <end position="46"/>
    </location>
</feature>
<reference evidence="2" key="2">
    <citation type="submission" date="2020-09" db="EMBL/GenBank/DDBJ databases">
        <authorList>
            <person name="Sun Q."/>
            <person name="Ohkuma M."/>
        </authorList>
    </citation>
    <scope>NUCLEOTIDE SEQUENCE</scope>
    <source>
        <strain evidence="2">JCM 13064</strain>
    </source>
</reference>
<dbReference type="AlphaFoldDB" id="A0A917VUP3"/>
<evidence type="ECO:0000313" key="3">
    <source>
        <dbReference type="Proteomes" id="UP000645217"/>
    </source>
</evidence>
<dbReference type="EMBL" id="BMNT01000053">
    <property type="protein sequence ID" value="GGL16365.1"/>
    <property type="molecule type" value="Genomic_DNA"/>
</dbReference>
<evidence type="ECO:0000313" key="2">
    <source>
        <dbReference type="EMBL" id="GGL16365.1"/>
    </source>
</evidence>
<name>A0A917VUP3_9ACTN</name>
<accession>A0A917VUP3</accession>
<keyword evidence="3" id="KW-1185">Reference proteome</keyword>
<evidence type="ECO:0000256" key="1">
    <source>
        <dbReference type="SAM" id="MobiDB-lite"/>
    </source>
</evidence>
<dbReference type="Proteomes" id="UP000645217">
    <property type="component" value="Unassembled WGS sequence"/>
</dbReference>
<organism evidence="2 3">
    <name type="scientific">Sphaerisporangium melleum</name>
    <dbReference type="NCBI Taxonomy" id="321316"/>
    <lineage>
        <taxon>Bacteria</taxon>
        <taxon>Bacillati</taxon>
        <taxon>Actinomycetota</taxon>
        <taxon>Actinomycetes</taxon>
        <taxon>Streptosporangiales</taxon>
        <taxon>Streptosporangiaceae</taxon>
        <taxon>Sphaerisporangium</taxon>
    </lineage>
</organism>
<gene>
    <name evidence="2" type="ORF">GCM10007964_67920</name>
</gene>